<dbReference type="EMBL" id="HACA01015728">
    <property type="protein sequence ID" value="CDW33089.1"/>
    <property type="molecule type" value="Transcribed_RNA"/>
</dbReference>
<dbReference type="AlphaFoldDB" id="A0A0K2U457"/>
<reference evidence="1" key="1">
    <citation type="submission" date="2014-05" db="EMBL/GenBank/DDBJ databases">
        <authorList>
            <person name="Chronopoulou M."/>
        </authorList>
    </citation>
    <scope>NUCLEOTIDE SEQUENCE</scope>
    <source>
        <tissue evidence="1">Whole organism</tissue>
    </source>
</reference>
<accession>A0A0K2U457</accession>
<feature type="non-terminal residue" evidence="1">
    <location>
        <position position="1"/>
    </location>
</feature>
<proteinExistence type="predicted"/>
<sequence>HFFTDNICLDVSAPSKPKNISLILKLRQYISLQNGVTKKLSQEKKPKLTLPTNVKHIISSIQPYLSKLQHFLITIQLRYTLGKKLNIPVIWILDHGYACRKCLENLLLVPLENG</sequence>
<name>A0A0K2U457_LEPSM</name>
<organism evidence="1">
    <name type="scientific">Lepeophtheirus salmonis</name>
    <name type="common">Salmon louse</name>
    <name type="synonym">Caligus salmonis</name>
    <dbReference type="NCBI Taxonomy" id="72036"/>
    <lineage>
        <taxon>Eukaryota</taxon>
        <taxon>Metazoa</taxon>
        <taxon>Ecdysozoa</taxon>
        <taxon>Arthropoda</taxon>
        <taxon>Crustacea</taxon>
        <taxon>Multicrustacea</taxon>
        <taxon>Hexanauplia</taxon>
        <taxon>Copepoda</taxon>
        <taxon>Siphonostomatoida</taxon>
        <taxon>Caligidae</taxon>
        <taxon>Lepeophtheirus</taxon>
    </lineage>
</organism>
<evidence type="ECO:0000313" key="1">
    <source>
        <dbReference type="EMBL" id="CDW33089.1"/>
    </source>
</evidence>
<protein>
    <submittedName>
        <fullName evidence="1">Uncharacterized protein</fullName>
    </submittedName>
</protein>